<evidence type="ECO:0000313" key="4">
    <source>
        <dbReference type="Proteomes" id="UP001497392"/>
    </source>
</evidence>
<sequence>MGKLQINILSTLLLLLLVSTEHRSTRAIAIGLSSPLSTTGGLSPPRRGLISSGHSVSDDSAGSLRGQGRRLQSQTCIGVSGSGGSGSGKIGCGLQWGLPSCCDSNPNTNSGYNCQPNTPIEGCPSGKYAACCTLF</sequence>
<feature type="chain" id="PRO_5045273512" evidence="2">
    <location>
        <begin position="28"/>
        <end position="135"/>
    </location>
</feature>
<gene>
    <name evidence="3" type="primary">g6634</name>
    <name evidence="3" type="ORF">VP750_LOCUS5673</name>
</gene>
<keyword evidence="2" id="KW-0732">Signal</keyword>
<name>A0ABP1FYD8_9CHLO</name>
<dbReference type="Proteomes" id="UP001497392">
    <property type="component" value="Unassembled WGS sequence"/>
</dbReference>
<evidence type="ECO:0000256" key="2">
    <source>
        <dbReference type="SAM" id="SignalP"/>
    </source>
</evidence>
<proteinExistence type="predicted"/>
<feature type="signal peptide" evidence="2">
    <location>
        <begin position="1"/>
        <end position="27"/>
    </location>
</feature>
<keyword evidence="4" id="KW-1185">Reference proteome</keyword>
<evidence type="ECO:0000256" key="1">
    <source>
        <dbReference type="SAM" id="MobiDB-lite"/>
    </source>
</evidence>
<feature type="region of interest" description="Disordered" evidence="1">
    <location>
        <begin position="39"/>
        <end position="68"/>
    </location>
</feature>
<comment type="caution">
    <text evidence="3">The sequence shown here is derived from an EMBL/GenBank/DDBJ whole genome shotgun (WGS) entry which is preliminary data.</text>
</comment>
<dbReference type="EMBL" id="CAXHTA020000009">
    <property type="protein sequence ID" value="CAL5224014.1"/>
    <property type="molecule type" value="Genomic_DNA"/>
</dbReference>
<protein>
    <submittedName>
        <fullName evidence="3">G6634 protein</fullName>
    </submittedName>
</protein>
<reference evidence="3 4" key="1">
    <citation type="submission" date="2024-06" db="EMBL/GenBank/DDBJ databases">
        <authorList>
            <person name="Kraege A."/>
            <person name="Thomma B."/>
        </authorList>
    </citation>
    <scope>NUCLEOTIDE SEQUENCE [LARGE SCALE GENOMIC DNA]</scope>
</reference>
<accession>A0ABP1FYD8</accession>
<evidence type="ECO:0000313" key="3">
    <source>
        <dbReference type="EMBL" id="CAL5224014.1"/>
    </source>
</evidence>
<organism evidence="3 4">
    <name type="scientific">Coccomyxa viridis</name>
    <dbReference type="NCBI Taxonomy" id="1274662"/>
    <lineage>
        <taxon>Eukaryota</taxon>
        <taxon>Viridiplantae</taxon>
        <taxon>Chlorophyta</taxon>
        <taxon>core chlorophytes</taxon>
        <taxon>Trebouxiophyceae</taxon>
        <taxon>Trebouxiophyceae incertae sedis</taxon>
        <taxon>Coccomyxaceae</taxon>
        <taxon>Coccomyxa</taxon>
    </lineage>
</organism>